<proteinExistence type="predicted"/>
<sequence>MSYGQLNQEMSLHDTHKLFLLHLLIFFSSNFIFLLYG</sequence>
<feature type="transmembrane region" description="Helical" evidence="1">
    <location>
        <begin position="18"/>
        <end position="36"/>
    </location>
</feature>
<keyword evidence="1" id="KW-0472">Membrane</keyword>
<evidence type="ECO:0000313" key="2">
    <source>
        <dbReference type="EMBL" id="PCS22397.1"/>
    </source>
</evidence>
<comment type="caution">
    <text evidence="2">The sequence shown here is derived from an EMBL/GenBank/DDBJ whole genome shotgun (WGS) entry which is preliminary data.</text>
</comment>
<reference evidence="3" key="1">
    <citation type="submission" date="2017-04" db="EMBL/GenBank/DDBJ databases">
        <title>Genome evolution of the luminous symbionts of deep sea anglerfish.</title>
        <authorList>
            <person name="Hendry T.A."/>
        </authorList>
    </citation>
    <scope>NUCLEOTIDE SEQUENCE [LARGE SCALE GENOMIC DNA]</scope>
</reference>
<evidence type="ECO:0000313" key="3">
    <source>
        <dbReference type="Proteomes" id="UP000219020"/>
    </source>
</evidence>
<organism evidence="2 3">
    <name type="scientific">Candidatus Enterovibrio escicola</name>
    <dbReference type="NCBI Taxonomy" id="1927127"/>
    <lineage>
        <taxon>Bacteria</taxon>
        <taxon>Pseudomonadati</taxon>
        <taxon>Pseudomonadota</taxon>
        <taxon>Gammaproteobacteria</taxon>
        <taxon>Vibrionales</taxon>
        <taxon>Vibrionaceae</taxon>
        <taxon>Enterovibrio</taxon>
    </lineage>
</organism>
<keyword evidence="3" id="KW-1185">Reference proteome</keyword>
<name>A0A2A5T2K7_9GAMM</name>
<dbReference type="AlphaFoldDB" id="A0A2A5T2K7"/>
<dbReference type="EMBL" id="NBYY01000022">
    <property type="protein sequence ID" value="PCS22397.1"/>
    <property type="molecule type" value="Genomic_DNA"/>
</dbReference>
<protein>
    <submittedName>
        <fullName evidence="2">Uncharacterized protein</fullName>
    </submittedName>
</protein>
<keyword evidence="1" id="KW-1133">Transmembrane helix</keyword>
<accession>A0A2A5T2K7</accession>
<keyword evidence="1" id="KW-0812">Transmembrane</keyword>
<evidence type="ECO:0000256" key="1">
    <source>
        <dbReference type="SAM" id="Phobius"/>
    </source>
</evidence>
<dbReference type="Proteomes" id="UP000219020">
    <property type="component" value="Unassembled WGS sequence"/>
</dbReference>
<gene>
    <name evidence="2" type="ORF">BTN49_2126</name>
</gene>